<dbReference type="Proteomes" id="UP000288804">
    <property type="component" value="Chromosome"/>
</dbReference>
<dbReference type="RefSeq" id="WP_087817245.1">
    <property type="nucleotide sequence ID" value="NZ_CABHXI010000025.1"/>
</dbReference>
<feature type="signal peptide" evidence="1">
    <location>
        <begin position="1"/>
        <end position="19"/>
    </location>
</feature>
<evidence type="ECO:0000313" key="2">
    <source>
        <dbReference type="EMBL" id="QAX77821.1"/>
    </source>
</evidence>
<proteinExistence type="predicted"/>
<protein>
    <submittedName>
        <fullName evidence="2">Uncharacterized protein</fullName>
    </submittedName>
</protein>
<sequence length="112" mass="12464">MKKYLCIALMLACSATAYAESETDMVNKALQGDYQVQRNLAHYYMDGSSEPDYIPQSPIHACAWRKIIILTGADKIDAGDFGNESVDCKKINPTDNEKVWNIVFAALKAMPN</sequence>
<evidence type="ECO:0000313" key="3">
    <source>
        <dbReference type="Proteomes" id="UP000288804"/>
    </source>
</evidence>
<reference evidence="3" key="1">
    <citation type="submission" date="2018-09" db="EMBL/GenBank/DDBJ databases">
        <title>Yersinia hibernicus sp. nov.</title>
        <authorList>
            <person name="Nguyen S.V."/>
            <person name="Mundanda D.M."/>
            <person name="Anes J."/>
            <person name="Fanning S."/>
        </authorList>
    </citation>
    <scope>NUCLEOTIDE SEQUENCE [LARGE SCALE GENOMIC DNA]</scope>
    <source>
        <strain evidence="3">CFS1934</strain>
    </source>
</reference>
<dbReference type="EMBL" id="CP032487">
    <property type="protein sequence ID" value="QAX77821.1"/>
    <property type="molecule type" value="Genomic_DNA"/>
</dbReference>
<organism evidence="2 3">
    <name type="scientific">Yersinia hibernica</name>
    <dbReference type="NCBI Taxonomy" id="2339259"/>
    <lineage>
        <taxon>Bacteria</taxon>
        <taxon>Pseudomonadati</taxon>
        <taxon>Pseudomonadota</taxon>
        <taxon>Gammaproteobacteria</taxon>
        <taxon>Enterobacterales</taxon>
        <taxon>Yersiniaceae</taxon>
        <taxon>Yersinia</taxon>
    </lineage>
</organism>
<feature type="chain" id="PRO_5047506052" evidence="1">
    <location>
        <begin position="20"/>
        <end position="112"/>
    </location>
</feature>
<gene>
    <name evidence="2" type="ORF">D5F51_04235</name>
</gene>
<keyword evidence="1" id="KW-0732">Signal</keyword>
<accession>A0ABX5QXR0</accession>
<keyword evidence="3" id="KW-1185">Reference proteome</keyword>
<name>A0ABX5QXR0_9GAMM</name>
<evidence type="ECO:0000256" key="1">
    <source>
        <dbReference type="SAM" id="SignalP"/>
    </source>
</evidence>